<evidence type="ECO:0000313" key="1">
    <source>
        <dbReference type="EMBL" id="CAG6635536.1"/>
    </source>
</evidence>
<proteinExistence type="predicted"/>
<name>A0A8D8QPD5_9HEMI</name>
<dbReference type="AlphaFoldDB" id="A0A8D8QPD5"/>
<accession>A0A8D8QPD5</accession>
<dbReference type="EMBL" id="HBUF01090286">
    <property type="protein sequence ID" value="CAG6635536.1"/>
    <property type="molecule type" value="Transcribed_RNA"/>
</dbReference>
<organism evidence="1">
    <name type="scientific">Cacopsylla melanoneura</name>
    <dbReference type="NCBI Taxonomy" id="428564"/>
    <lineage>
        <taxon>Eukaryota</taxon>
        <taxon>Metazoa</taxon>
        <taxon>Ecdysozoa</taxon>
        <taxon>Arthropoda</taxon>
        <taxon>Hexapoda</taxon>
        <taxon>Insecta</taxon>
        <taxon>Pterygota</taxon>
        <taxon>Neoptera</taxon>
        <taxon>Paraneoptera</taxon>
        <taxon>Hemiptera</taxon>
        <taxon>Sternorrhyncha</taxon>
        <taxon>Psylloidea</taxon>
        <taxon>Psyllidae</taxon>
        <taxon>Psyllinae</taxon>
        <taxon>Cacopsylla</taxon>
    </lineage>
</organism>
<sequence length="106" mass="12460">MCIHYTESTCLLLQTNNKYDELLTTQQHNTLDTERTPSAHKPRSINYTISERLAKALHRNTEMKTTLLSLVGTQGSFYVFRERKVNFFRIRFFLSSLNEMIDDVIL</sequence>
<reference evidence="1" key="1">
    <citation type="submission" date="2021-05" db="EMBL/GenBank/DDBJ databases">
        <authorList>
            <person name="Alioto T."/>
            <person name="Alioto T."/>
            <person name="Gomez Garrido J."/>
        </authorList>
    </citation>
    <scope>NUCLEOTIDE SEQUENCE</scope>
</reference>
<protein>
    <submittedName>
        <fullName evidence="1">Uncharacterized protein</fullName>
    </submittedName>
</protein>
<dbReference type="EMBL" id="HBUF01090284">
    <property type="protein sequence ID" value="CAG6635534.1"/>
    <property type="molecule type" value="Transcribed_RNA"/>
</dbReference>
<dbReference type="EMBL" id="HBUF01090285">
    <property type="protein sequence ID" value="CAG6635535.1"/>
    <property type="molecule type" value="Transcribed_RNA"/>
</dbReference>